<reference evidence="4 5" key="1">
    <citation type="submission" date="2017-06" db="EMBL/GenBank/DDBJ databases">
        <authorList>
            <person name="Kim H.J."/>
            <person name="Triplett B.A."/>
        </authorList>
    </citation>
    <scope>NUCLEOTIDE SEQUENCE [LARGE SCALE GENOMIC DNA]</scope>
    <source>
        <strain evidence="4 5">DSM 44272</strain>
    </source>
</reference>
<accession>A0A239ABF5</accession>
<evidence type="ECO:0000256" key="3">
    <source>
        <dbReference type="SAM" id="Phobius"/>
    </source>
</evidence>
<keyword evidence="1" id="KW-0378">Hydrolase</keyword>
<dbReference type="InterPro" id="IPR023365">
    <property type="entry name" value="Sortase_dom-sf"/>
</dbReference>
<proteinExistence type="predicted"/>
<dbReference type="AlphaFoldDB" id="A0A239ABF5"/>
<dbReference type="SUPFAM" id="SSF63817">
    <property type="entry name" value="Sortase"/>
    <property type="match status" value="1"/>
</dbReference>
<name>A0A239ABF5_9ACTN</name>
<protein>
    <submittedName>
        <fullName evidence="4">LPXTG-site transpeptidase (Sortase) family protein</fullName>
    </submittedName>
</protein>
<evidence type="ECO:0000313" key="5">
    <source>
        <dbReference type="Proteomes" id="UP000198403"/>
    </source>
</evidence>
<sequence length="280" mass="29263">MTDSEHAPSTGEEPRPKRAGHGGRHRRGRRELPGWVFPSAAALALGLLVGVTVGDRSADASAGRAVLPPVVTEEPAARDDPPVAPSLPQAPAAQPVHQTETATALAHVEPVQLDIPSIGVSSPLVSLGLNKDKTLEVPVDFSKPGWFTKGSYPGDPQGPPAIIAGHVDDYTGPAAFARLGELKEGDLIAVVRADSSVAAFRVTGAQRFAKDEFPAQQVYGAVPASELVLITCTGGFDEQARSYTENLVVRARLDLDRSRELSANRAAVGVGAPDSDLPNV</sequence>
<dbReference type="Gene3D" id="2.40.260.10">
    <property type="entry name" value="Sortase"/>
    <property type="match status" value="1"/>
</dbReference>
<dbReference type="InterPro" id="IPR005754">
    <property type="entry name" value="Sortase"/>
</dbReference>
<evidence type="ECO:0000256" key="1">
    <source>
        <dbReference type="ARBA" id="ARBA00022801"/>
    </source>
</evidence>
<keyword evidence="3" id="KW-0472">Membrane</keyword>
<feature type="compositionally biased region" description="Basic and acidic residues" evidence="2">
    <location>
        <begin position="1"/>
        <end position="16"/>
    </location>
</feature>
<organism evidence="4 5">
    <name type="scientific">Blastococcus mobilis</name>
    <dbReference type="NCBI Taxonomy" id="1938746"/>
    <lineage>
        <taxon>Bacteria</taxon>
        <taxon>Bacillati</taxon>
        <taxon>Actinomycetota</taxon>
        <taxon>Actinomycetes</taxon>
        <taxon>Geodermatophilales</taxon>
        <taxon>Geodermatophilaceae</taxon>
        <taxon>Blastococcus</taxon>
    </lineage>
</organism>
<evidence type="ECO:0000256" key="2">
    <source>
        <dbReference type="SAM" id="MobiDB-lite"/>
    </source>
</evidence>
<dbReference type="InterPro" id="IPR042001">
    <property type="entry name" value="Sortase_F"/>
</dbReference>
<keyword evidence="5" id="KW-1185">Reference proteome</keyword>
<dbReference type="CDD" id="cd05829">
    <property type="entry name" value="Sortase_F"/>
    <property type="match status" value="1"/>
</dbReference>
<dbReference type="Pfam" id="PF04203">
    <property type="entry name" value="Sortase"/>
    <property type="match status" value="1"/>
</dbReference>
<gene>
    <name evidence="4" type="ORF">SAMN06272737_14010</name>
</gene>
<dbReference type="OrthoDB" id="525039at2"/>
<keyword evidence="3" id="KW-0812">Transmembrane</keyword>
<feature type="region of interest" description="Disordered" evidence="2">
    <location>
        <begin position="70"/>
        <end position="90"/>
    </location>
</feature>
<dbReference type="EMBL" id="FZNO01000040">
    <property type="protein sequence ID" value="SNR92203.1"/>
    <property type="molecule type" value="Genomic_DNA"/>
</dbReference>
<feature type="transmembrane region" description="Helical" evidence="3">
    <location>
        <begin position="34"/>
        <end position="54"/>
    </location>
</feature>
<dbReference type="Proteomes" id="UP000198403">
    <property type="component" value="Unassembled WGS sequence"/>
</dbReference>
<evidence type="ECO:0000313" key="4">
    <source>
        <dbReference type="EMBL" id="SNR92203.1"/>
    </source>
</evidence>
<feature type="region of interest" description="Disordered" evidence="2">
    <location>
        <begin position="1"/>
        <end position="33"/>
    </location>
</feature>
<keyword evidence="3" id="KW-1133">Transmembrane helix</keyword>
<dbReference type="GO" id="GO:0016787">
    <property type="term" value="F:hydrolase activity"/>
    <property type="evidence" value="ECO:0007669"/>
    <property type="project" value="UniProtKB-KW"/>
</dbReference>
<feature type="compositionally biased region" description="Basic residues" evidence="2">
    <location>
        <begin position="17"/>
        <end position="29"/>
    </location>
</feature>